<proteinExistence type="predicted"/>
<reference evidence="2" key="1">
    <citation type="submission" date="2011-07" db="EMBL/GenBank/DDBJ databases">
        <authorList>
            <consortium name="Caenorhabditis brenneri Sequencing and Analysis Consortium"/>
            <person name="Wilson R.K."/>
        </authorList>
    </citation>
    <scope>NUCLEOTIDE SEQUENCE [LARGE SCALE GENOMIC DNA]</scope>
    <source>
        <strain evidence="2">PB2801</strain>
    </source>
</reference>
<gene>
    <name evidence="1" type="ORF">CAEBREN_08397</name>
</gene>
<dbReference type="HOGENOM" id="CLU_1798158_0_0_1"/>
<dbReference type="AlphaFoldDB" id="G0NFX7"/>
<evidence type="ECO:0000313" key="2">
    <source>
        <dbReference type="Proteomes" id="UP000008068"/>
    </source>
</evidence>
<dbReference type="eggNOG" id="KOG2687">
    <property type="taxonomic scope" value="Eukaryota"/>
</dbReference>
<keyword evidence="2" id="KW-1185">Reference proteome</keyword>
<accession>G0NFX7</accession>
<evidence type="ECO:0000313" key="1">
    <source>
        <dbReference type="EMBL" id="EGT59843.1"/>
    </source>
</evidence>
<organism evidence="2">
    <name type="scientific">Caenorhabditis brenneri</name>
    <name type="common">Nematode worm</name>
    <dbReference type="NCBI Taxonomy" id="135651"/>
    <lineage>
        <taxon>Eukaryota</taxon>
        <taxon>Metazoa</taxon>
        <taxon>Ecdysozoa</taxon>
        <taxon>Nematoda</taxon>
        <taxon>Chromadorea</taxon>
        <taxon>Rhabditida</taxon>
        <taxon>Rhabditina</taxon>
        <taxon>Rhabditomorpha</taxon>
        <taxon>Rhabditoidea</taxon>
        <taxon>Rhabditidae</taxon>
        <taxon>Peloderinae</taxon>
        <taxon>Caenorhabditis</taxon>
    </lineage>
</organism>
<dbReference type="InParanoid" id="G0NFX7"/>
<protein>
    <submittedName>
        <fullName evidence="1">Uncharacterized protein</fullName>
    </submittedName>
</protein>
<dbReference type="Gene3D" id="2.60.120.260">
    <property type="entry name" value="Galactose-binding domain-like"/>
    <property type="match status" value="1"/>
</dbReference>
<name>G0NFX7_CAEBE</name>
<dbReference type="STRING" id="135651.G0NFX7"/>
<dbReference type="Proteomes" id="UP000008068">
    <property type="component" value="Unassembled WGS sequence"/>
</dbReference>
<sequence>MTTLQNQMDYYEKQNGKSLSPESHNQLESSTVVSNLFNCSDLSERSTSCPLEIINAASYMRGARVKNNDTGHSDQYVIFERPNPPKNSVWCSEEKSPNLTIRLTEFIHPLYVSYQHSKWYGMVPNGAPRVFDLVNVVNNVKSRM</sequence>
<dbReference type="EMBL" id="GL379878">
    <property type="protein sequence ID" value="EGT59843.1"/>
    <property type="molecule type" value="Genomic_DNA"/>
</dbReference>